<proteinExistence type="predicted"/>
<organism evidence="2 3">
    <name type="scientific">Trametes coccinea (strain BRFM310)</name>
    <name type="common">Pycnoporus coccineus</name>
    <dbReference type="NCBI Taxonomy" id="1353009"/>
    <lineage>
        <taxon>Eukaryota</taxon>
        <taxon>Fungi</taxon>
        <taxon>Dikarya</taxon>
        <taxon>Basidiomycota</taxon>
        <taxon>Agaricomycotina</taxon>
        <taxon>Agaricomycetes</taxon>
        <taxon>Polyporales</taxon>
        <taxon>Polyporaceae</taxon>
        <taxon>Trametes</taxon>
    </lineage>
</organism>
<name>A0A1Y2IBY6_TRAC3</name>
<dbReference type="Proteomes" id="UP000193067">
    <property type="component" value="Unassembled WGS sequence"/>
</dbReference>
<dbReference type="AlphaFoldDB" id="A0A1Y2IBY6"/>
<gene>
    <name evidence="2" type="ORF">PYCCODRAFT_1438991</name>
</gene>
<protein>
    <submittedName>
        <fullName evidence="2">Uncharacterized protein</fullName>
    </submittedName>
</protein>
<evidence type="ECO:0000313" key="3">
    <source>
        <dbReference type="Proteomes" id="UP000193067"/>
    </source>
</evidence>
<dbReference type="OrthoDB" id="10502496at2759"/>
<evidence type="ECO:0000256" key="1">
    <source>
        <dbReference type="SAM" id="MobiDB-lite"/>
    </source>
</evidence>
<dbReference type="EMBL" id="KZ084135">
    <property type="protein sequence ID" value="OSC98654.1"/>
    <property type="molecule type" value="Genomic_DNA"/>
</dbReference>
<sequence>MYAAVQKVGSTVEQVVVKLNPSTPNLALTLLASNCTNTCLPLPMSFGAPRGRPTQPPVRAGYRRDQTRQKWANLDPAYTEWSWVTLKLDVNERFRKGDVVCLLDVQSGRISPTPREGQANSWQKKPADTEYRIAKWDTDKKKALCPCEDGRGSINHTNLSRTKGGRPSREPYEENSVVYLLPNRNNYVVRYPDPKTGTALALSPDMCGRVAARTSHSSGRGMFDQTKTTNPERTFYVVYFPVEYEEAKWVTCNIAVNTEYLGEALSAQDQELWNKSLTAALSAPRLVKLPPHEVQIMQTLR</sequence>
<keyword evidence="3" id="KW-1185">Reference proteome</keyword>
<feature type="region of interest" description="Disordered" evidence="1">
    <location>
        <begin position="46"/>
        <end position="65"/>
    </location>
</feature>
<evidence type="ECO:0000313" key="2">
    <source>
        <dbReference type="EMBL" id="OSC98654.1"/>
    </source>
</evidence>
<accession>A0A1Y2IBY6</accession>
<reference evidence="2 3" key="1">
    <citation type="journal article" date="2015" name="Biotechnol. Biofuels">
        <title>Enhanced degradation of softwood versus hardwood by the white-rot fungus Pycnoporus coccineus.</title>
        <authorList>
            <person name="Couturier M."/>
            <person name="Navarro D."/>
            <person name="Chevret D."/>
            <person name="Henrissat B."/>
            <person name="Piumi F."/>
            <person name="Ruiz-Duenas F.J."/>
            <person name="Martinez A.T."/>
            <person name="Grigoriev I.V."/>
            <person name="Riley R."/>
            <person name="Lipzen A."/>
            <person name="Berrin J.G."/>
            <person name="Master E.R."/>
            <person name="Rosso M.N."/>
        </authorList>
    </citation>
    <scope>NUCLEOTIDE SEQUENCE [LARGE SCALE GENOMIC DNA]</scope>
    <source>
        <strain evidence="2 3">BRFM310</strain>
    </source>
</reference>